<dbReference type="InterPro" id="IPR036361">
    <property type="entry name" value="SAP_dom_sf"/>
</dbReference>
<evidence type="ECO:0000259" key="2">
    <source>
        <dbReference type="PROSITE" id="PS50800"/>
    </source>
</evidence>
<dbReference type="SUPFAM" id="SSF68906">
    <property type="entry name" value="SAP domain"/>
    <property type="match status" value="1"/>
</dbReference>
<keyword evidence="4" id="KW-1185">Reference proteome</keyword>
<dbReference type="Gene3D" id="1.10.720.30">
    <property type="entry name" value="SAP domain"/>
    <property type="match status" value="1"/>
</dbReference>
<sequence>MRFSTSALSFALAQPCPQPSQPGLNEIIVVRIPERRIFVVDITEDPSASPEDAPRRINHVPMISYACWASNIPVVRIRSGPNSRFRVLLPSSPPAHLHPIMLRSAIAAQLRHSAVPRSRSFVSTVLLTKAWENETVNELRREARKRGLPAGGSKATLITRLQQDDKKRTLSQEPVSTAPQTQVRHASTVETPTEVPGVPSSGTEPAYPKFTLDVKLPDISEPEPEPPTPIPLVPDLWESSKIKKEAAPPQPDNVPKPKVITVAGAATHPGGGPSHNLYSPTASVSSANGANANEPKSTLGQLAADMAEDLGLPTSFARAPPAESQYDVAQKTETSGGQDKSYSRTLDKDERVGVWIIVGLFASSWVAAGYFAPTSAWAHQVEVKVEDVAEKTAGKKH</sequence>
<proteinExistence type="predicted"/>
<organism evidence="3 4">
    <name type="scientific">Pycnoporus cinnabarinus</name>
    <name type="common">Cinnabar-red polypore</name>
    <name type="synonym">Trametes cinnabarina</name>
    <dbReference type="NCBI Taxonomy" id="5643"/>
    <lineage>
        <taxon>Eukaryota</taxon>
        <taxon>Fungi</taxon>
        <taxon>Dikarya</taxon>
        <taxon>Basidiomycota</taxon>
        <taxon>Agaricomycotina</taxon>
        <taxon>Agaricomycetes</taxon>
        <taxon>Polyporales</taxon>
        <taxon>Polyporaceae</taxon>
        <taxon>Trametes</taxon>
    </lineage>
</organism>
<evidence type="ECO:0000256" key="1">
    <source>
        <dbReference type="SAM" id="MobiDB-lite"/>
    </source>
</evidence>
<dbReference type="AlphaFoldDB" id="A0A060S5P5"/>
<gene>
    <name evidence="3" type="ORF">BN946_scf184785.g26</name>
</gene>
<evidence type="ECO:0000313" key="3">
    <source>
        <dbReference type="EMBL" id="CDO69521.1"/>
    </source>
</evidence>
<dbReference type="OMA" id="AWENETV"/>
<accession>A0A060S5P5</accession>
<dbReference type="Proteomes" id="UP000029665">
    <property type="component" value="Unassembled WGS sequence"/>
</dbReference>
<feature type="compositionally biased region" description="Low complexity" evidence="1">
    <location>
        <begin position="282"/>
        <end position="293"/>
    </location>
</feature>
<evidence type="ECO:0000313" key="4">
    <source>
        <dbReference type="Proteomes" id="UP000029665"/>
    </source>
</evidence>
<feature type="compositionally biased region" description="Polar residues" evidence="1">
    <location>
        <begin position="331"/>
        <end position="340"/>
    </location>
</feature>
<protein>
    <recommendedName>
        <fullName evidence="2">SAP domain-containing protein</fullName>
    </recommendedName>
</protein>
<reference evidence="3" key="1">
    <citation type="submission" date="2014-01" db="EMBL/GenBank/DDBJ databases">
        <title>The genome of the white-rot fungus Pycnoporus cinnabarinus: a basidiomycete model with a versatile arsenal for lignocellulosic biomass breakdown.</title>
        <authorList>
            <person name="Levasseur A."/>
            <person name="Lomascolo A."/>
            <person name="Ruiz-Duenas F.J."/>
            <person name="Uzan E."/>
            <person name="Piumi F."/>
            <person name="Kues U."/>
            <person name="Ram A.F.J."/>
            <person name="Murat C."/>
            <person name="Haon M."/>
            <person name="Benoit I."/>
            <person name="Arfi Y."/>
            <person name="Chevret D."/>
            <person name="Drula E."/>
            <person name="Kwon M.J."/>
            <person name="Gouret P."/>
            <person name="Lesage-Meessen L."/>
            <person name="Lombard V."/>
            <person name="Mariette J."/>
            <person name="Noirot C."/>
            <person name="Park J."/>
            <person name="Patyshakuliyeva A."/>
            <person name="Wieneger R.A.B."/>
            <person name="Wosten H.A.B."/>
            <person name="Martin F."/>
            <person name="Coutinho P.M."/>
            <person name="de Vries R."/>
            <person name="Martinez A.T."/>
            <person name="Klopp C."/>
            <person name="Pontarotti P."/>
            <person name="Henrissat B."/>
            <person name="Record E."/>
        </authorList>
    </citation>
    <scope>NUCLEOTIDE SEQUENCE [LARGE SCALE GENOMIC DNA]</scope>
    <source>
        <strain evidence="3">BRFM137</strain>
    </source>
</reference>
<dbReference type="SMART" id="SM00513">
    <property type="entry name" value="SAP"/>
    <property type="match status" value="1"/>
</dbReference>
<feature type="compositionally biased region" description="Polar residues" evidence="1">
    <location>
        <begin position="171"/>
        <end position="191"/>
    </location>
</feature>
<dbReference type="InterPro" id="IPR003034">
    <property type="entry name" value="SAP_dom"/>
</dbReference>
<comment type="caution">
    <text evidence="3">The sequence shown here is derived from an EMBL/GenBank/DDBJ whole genome shotgun (WGS) entry which is preliminary data.</text>
</comment>
<dbReference type="EMBL" id="CCBP010000047">
    <property type="protein sequence ID" value="CDO69521.1"/>
    <property type="molecule type" value="Genomic_DNA"/>
</dbReference>
<dbReference type="Pfam" id="PF02037">
    <property type="entry name" value="SAP"/>
    <property type="match status" value="1"/>
</dbReference>
<dbReference type="STRING" id="5643.A0A060S5P5"/>
<feature type="domain" description="SAP" evidence="2">
    <location>
        <begin position="131"/>
        <end position="165"/>
    </location>
</feature>
<feature type="region of interest" description="Disordered" evidence="1">
    <location>
        <begin position="142"/>
        <end position="208"/>
    </location>
</feature>
<dbReference type="PROSITE" id="PS50800">
    <property type="entry name" value="SAP"/>
    <property type="match status" value="1"/>
</dbReference>
<feature type="region of interest" description="Disordered" evidence="1">
    <location>
        <begin position="263"/>
        <end position="344"/>
    </location>
</feature>
<name>A0A060S5P5_PYCCI</name>
<dbReference type="OrthoDB" id="445357at2759"/>
<dbReference type="HOGENOM" id="CLU_058280_0_0_1"/>